<reference evidence="2 3" key="1">
    <citation type="submission" date="2024-01" db="EMBL/GenBank/DDBJ databases">
        <title>The genomes of 5 underutilized Papilionoideae crops provide insights into root nodulation and disease resistance.</title>
        <authorList>
            <person name="Yuan L."/>
        </authorList>
    </citation>
    <scope>NUCLEOTIDE SEQUENCE [LARGE SCALE GENOMIC DNA]</scope>
    <source>
        <strain evidence="2">LY-2023</strain>
        <tissue evidence="2">Leaf</tissue>
    </source>
</reference>
<protein>
    <submittedName>
        <fullName evidence="2">Uncharacterized protein</fullName>
    </submittedName>
</protein>
<feature type="transmembrane region" description="Helical" evidence="1">
    <location>
        <begin position="100"/>
        <end position="122"/>
    </location>
</feature>
<keyword evidence="1" id="KW-1133">Transmembrane helix</keyword>
<dbReference type="EMBL" id="JAYKXN010000002">
    <property type="protein sequence ID" value="KAK7309375.1"/>
    <property type="molecule type" value="Genomic_DNA"/>
</dbReference>
<comment type="caution">
    <text evidence="2">The sequence shown here is derived from an EMBL/GenBank/DDBJ whole genome shotgun (WGS) entry which is preliminary data.</text>
</comment>
<proteinExistence type="predicted"/>
<keyword evidence="3" id="KW-1185">Reference proteome</keyword>
<evidence type="ECO:0000313" key="3">
    <source>
        <dbReference type="Proteomes" id="UP001359559"/>
    </source>
</evidence>
<name>A0AAN9K1S7_CLITE</name>
<dbReference type="AlphaFoldDB" id="A0AAN9K1S7"/>
<accession>A0AAN9K1S7</accession>
<sequence length="172" mass="19521">MINSFFLFFRFNIVRVVVLECFVLIFSADWHLYCVMYMGTLKLYKQIWKQDRQLGMNCTVFTATSTFGASLERRNPPLASVGLWEIFDPTVIFDFDPWDLIRILVVPSVFAFIFVVALVMGVDRLGSKVLMGGLKVVVVMAWVDGDVRFGVGSGWVVDNVGGKWWLVVMDSG</sequence>
<feature type="transmembrane region" description="Helical" evidence="1">
    <location>
        <begin position="12"/>
        <end position="33"/>
    </location>
</feature>
<keyword evidence="1" id="KW-0472">Membrane</keyword>
<evidence type="ECO:0000256" key="1">
    <source>
        <dbReference type="SAM" id="Phobius"/>
    </source>
</evidence>
<evidence type="ECO:0000313" key="2">
    <source>
        <dbReference type="EMBL" id="KAK7309375.1"/>
    </source>
</evidence>
<organism evidence="2 3">
    <name type="scientific">Clitoria ternatea</name>
    <name type="common">Butterfly pea</name>
    <dbReference type="NCBI Taxonomy" id="43366"/>
    <lineage>
        <taxon>Eukaryota</taxon>
        <taxon>Viridiplantae</taxon>
        <taxon>Streptophyta</taxon>
        <taxon>Embryophyta</taxon>
        <taxon>Tracheophyta</taxon>
        <taxon>Spermatophyta</taxon>
        <taxon>Magnoliopsida</taxon>
        <taxon>eudicotyledons</taxon>
        <taxon>Gunneridae</taxon>
        <taxon>Pentapetalae</taxon>
        <taxon>rosids</taxon>
        <taxon>fabids</taxon>
        <taxon>Fabales</taxon>
        <taxon>Fabaceae</taxon>
        <taxon>Papilionoideae</taxon>
        <taxon>50 kb inversion clade</taxon>
        <taxon>NPAAA clade</taxon>
        <taxon>indigoferoid/millettioid clade</taxon>
        <taxon>Phaseoleae</taxon>
        <taxon>Clitoria</taxon>
    </lineage>
</organism>
<dbReference type="Proteomes" id="UP001359559">
    <property type="component" value="Unassembled WGS sequence"/>
</dbReference>
<gene>
    <name evidence="2" type="ORF">RJT34_06047</name>
</gene>
<keyword evidence="1" id="KW-0812">Transmembrane</keyword>